<dbReference type="Proteomes" id="UP000199561">
    <property type="component" value="Unassembled WGS sequence"/>
</dbReference>
<proteinExistence type="predicted"/>
<sequence length="154" mass="16969">MADKDEIHDASKIASSNAKHINIRMQQGEHTGQPIYSNFTSVHGGEGVIIVDFGFLDPQTVNALNRLAKSGEKMPDAIGARMSCRMAISIDAANNLARQLNHLLHGKPNQPRQTEPEKKSNNGETKLEQNPSDEKNTVAESPRGFRLPWSTKVQ</sequence>
<reference evidence="3 4" key="1">
    <citation type="submission" date="2016-10" db="EMBL/GenBank/DDBJ databases">
        <authorList>
            <person name="de Groot N.N."/>
        </authorList>
    </citation>
    <scope>NUCLEOTIDE SEQUENCE [LARGE SCALE GENOMIC DNA]</scope>
    <source>
        <strain evidence="3 4">Nm146</strain>
    </source>
</reference>
<dbReference type="AlphaFoldDB" id="A0A1I4NKY9"/>
<evidence type="ECO:0000313" key="3">
    <source>
        <dbReference type="EMBL" id="SFM16158.1"/>
    </source>
</evidence>
<evidence type="ECO:0000256" key="1">
    <source>
        <dbReference type="SAM" id="MobiDB-lite"/>
    </source>
</evidence>
<name>A0A1I4NKY9_9PROT</name>
<dbReference type="EMBL" id="FOUF01000008">
    <property type="protein sequence ID" value="SFM16158.1"/>
    <property type="molecule type" value="Genomic_DNA"/>
</dbReference>
<dbReference type="OrthoDB" id="8548883at2"/>
<feature type="region of interest" description="Disordered" evidence="1">
    <location>
        <begin position="103"/>
        <end position="154"/>
    </location>
</feature>
<evidence type="ECO:0000313" key="2">
    <source>
        <dbReference type="EMBL" id="CAE6514656.1"/>
    </source>
</evidence>
<dbReference type="EMBL" id="CAJNAP010000045">
    <property type="protein sequence ID" value="CAE6514656.1"/>
    <property type="molecule type" value="Genomic_DNA"/>
</dbReference>
<gene>
    <name evidence="2" type="ORF">NMYAN_50136</name>
    <name evidence="3" type="ORF">SAMN05421880_10847</name>
</gene>
<accession>A0A1I4NKY9</accession>
<organism evidence="3 4">
    <name type="scientific">Nitrosomonas nitrosa</name>
    <dbReference type="NCBI Taxonomy" id="52442"/>
    <lineage>
        <taxon>Bacteria</taxon>
        <taxon>Pseudomonadati</taxon>
        <taxon>Pseudomonadota</taxon>
        <taxon>Betaproteobacteria</taxon>
        <taxon>Nitrosomonadales</taxon>
        <taxon>Nitrosomonadaceae</taxon>
        <taxon>Nitrosomonas</taxon>
    </lineage>
</organism>
<evidence type="ECO:0000313" key="4">
    <source>
        <dbReference type="Proteomes" id="UP000199561"/>
    </source>
</evidence>
<feature type="compositionally biased region" description="Basic and acidic residues" evidence="1">
    <location>
        <begin position="114"/>
        <end position="137"/>
    </location>
</feature>
<dbReference type="Proteomes" id="UP000601736">
    <property type="component" value="Unassembled WGS sequence"/>
</dbReference>
<protein>
    <submittedName>
        <fullName evidence="3">Uncharacterized protein</fullName>
    </submittedName>
</protein>
<reference evidence="2" key="2">
    <citation type="submission" date="2021-02" db="EMBL/GenBank/DDBJ databases">
        <authorList>
            <person name="Han P."/>
        </authorList>
    </citation>
    <scope>NUCLEOTIDE SEQUENCE</scope>
    <source>
        <strain evidence="2">Nitrosomonas nitrosa 18-3D</strain>
    </source>
</reference>
<dbReference type="RefSeq" id="WP_090667351.1">
    <property type="nucleotide sequence ID" value="NZ_CAJNAP010000045.1"/>
</dbReference>
<keyword evidence="4" id="KW-1185">Reference proteome</keyword>